<proteinExistence type="predicted"/>
<evidence type="ECO:0000313" key="2">
    <source>
        <dbReference type="Proteomes" id="UP000326780"/>
    </source>
</evidence>
<evidence type="ECO:0000313" key="1">
    <source>
        <dbReference type="EMBL" id="QFZ84516.1"/>
    </source>
</evidence>
<gene>
    <name evidence="1" type="ORF">GFK26_17965</name>
</gene>
<dbReference type="EMBL" id="CP045644">
    <property type="protein sequence ID" value="QFZ84516.1"/>
    <property type="molecule type" value="Genomic_DNA"/>
</dbReference>
<protein>
    <submittedName>
        <fullName evidence="1">Uncharacterized protein</fullName>
    </submittedName>
</protein>
<dbReference type="Proteomes" id="UP000326780">
    <property type="component" value="Chromosome"/>
</dbReference>
<sequence length="61" mass="6475">MESVDCQLVSIEQMADILATSTETKSVSAGELKARWLDTGAETIIVIESLVGPGLKFTGPH</sequence>
<reference evidence="1 2" key="1">
    <citation type="submission" date="2019-10" db="EMBL/GenBank/DDBJ databases">
        <title>Complete genome sequence of Variovorax paradoxus 5C-2.</title>
        <authorList>
            <person name="Gogoleva N.E."/>
            <person name="Balkin A.S."/>
        </authorList>
    </citation>
    <scope>NUCLEOTIDE SEQUENCE [LARGE SCALE GENOMIC DNA]</scope>
    <source>
        <strain evidence="1 2">5C-2</strain>
    </source>
</reference>
<name>A0A5Q0M4Z5_VARPD</name>
<organism evidence="1 2">
    <name type="scientific">Variovorax paradoxus</name>
    <dbReference type="NCBI Taxonomy" id="34073"/>
    <lineage>
        <taxon>Bacteria</taxon>
        <taxon>Pseudomonadati</taxon>
        <taxon>Pseudomonadota</taxon>
        <taxon>Betaproteobacteria</taxon>
        <taxon>Burkholderiales</taxon>
        <taxon>Comamonadaceae</taxon>
        <taxon>Variovorax</taxon>
    </lineage>
</organism>
<dbReference type="RefSeq" id="WP_153283134.1">
    <property type="nucleotide sequence ID" value="NZ_CP045644.1"/>
</dbReference>
<accession>A0A5Q0M4Z5</accession>
<dbReference type="AlphaFoldDB" id="A0A5Q0M4Z5"/>